<dbReference type="Proteomes" id="UP001150941">
    <property type="component" value="Unassembled WGS sequence"/>
</dbReference>
<reference evidence="1" key="1">
    <citation type="submission" date="2022-11" db="EMBL/GenBank/DDBJ databases">
        <authorList>
            <person name="Petersen C."/>
        </authorList>
    </citation>
    <scope>NUCLEOTIDE SEQUENCE</scope>
    <source>
        <strain evidence="1">IBT 19713</strain>
    </source>
</reference>
<evidence type="ECO:0000313" key="1">
    <source>
        <dbReference type="EMBL" id="KAJ5224099.1"/>
    </source>
</evidence>
<sequence length="71" mass="7558">MCRRLRVEKTKEKKALSRRIPMADLRARLLLSVTGIAISIPVAASLAEGREEGAHGAGGAEVVYVATVDTP</sequence>
<name>A0A9W9NQ68_9EURO</name>
<dbReference type="EMBL" id="JAPQKS010000006">
    <property type="protein sequence ID" value="KAJ5224099.1"/>
    <property type="molecule type" value="Genomic_DNA"/>
</dbReference>
<protein>
    <submittedName>
        <fullName evidence="1">Uncharacterized protein</fullName>
    </submittedName>
</protein>
<dbReference type="AlphaFoldDB" id="A0A9W9NQ68"/>
<reference evidence="1" key="2">
    <citation type="journal article" date="2023" name="IMA Fungus">
        <title>Comparative genomic study of the Penicillium genus elucidates a diverse pangenome and 15 lateral gene transfer events.</title>
        <authorList>
            <person name="Petersen C."/>
            <person name="Sorensen T."/>
            <person name="Nielsen M.R."/>
            <person name="Sondergaard T.E."/>
            <person name="Sorensen J.L."/>
            <person name="Fitzpatrick D.A."/>
            <person name="Frisvad J.C."/>
            <person name="Nielsen K.L."/>
        </authorList>
    </citation>
    <scope>NUCLEOTIDE SEQUENCE</scope>
    <source>
        <strain evidence="1">IBT 19713</strain>
    </source>
</reference>
<dbReference type="RefSeq" id="XP_058328282.1">
    <property type="nucleotide sequence ID" value="XM_058477937.1"/>
</dbReference>
<organism evidence="1 2">
    <name type="scientific">Penicillium chermesinum</name>
    <dbReference type="NCBI Taxonomy" id="63820"/>
    <lineage>
        <taxon>Eukaryota</taxon>
        <taxon>Fungi</taxon>
        <taxon>Dikarya</taxon>
        <taxon>Ascomycota</taxon>
        <taxon>Pezizomycotina</taxon>
        <taxon>Eurotiomycetes</taxon>
        <taxon>Eurotiomycetidae</taxon>
        <taxon>Eurotiales</taxon>
        <taxon>Aspergillaceae</taxon>
        <taxon>Penicillium</taxon>
    </lineage>
</organism>
<comment type="caution">
    <text evidence="1">The sequence shown here is derived from an EMBL/GenBank/DDBJ whole genome shotgun (WGS) entry which is preliminary data.</text>
</comment>
<keyword evidence="2" id="KW-1185">Reference proteome</keyword>
<dbReference type="GeneID" id="83205240"/>
<evidence type="ECO:0000313" key="2">
    <source>
        <dbReference type="Proteomes" id="UP001150941"/>
    </source>
</evidence>
<accession>A0A9W9NQ68</accession>
<proteinExistence type="predicted"/>
<gene>
    <name evidence="1" type="ORF">N7468_008641</name>
</gene>